<gene>
    <name evidence="2" type="ORF">QQ008_13090</name>
</gene>
<keyword evidence="1" id="KW-0812">Transmembrane</keyword>
<comment type="caution">
    <text evidence="2">The sequence shown here is derived from an EMBL/GenBank/DDBJ whole genome shotgun (WGS) entry which is preliminary data.</text>
</comment>
<organism evidence="2 3">
    <name type="scientific">Splendidivirga corallicola</name>
    <dbReference type="NCBI Taxonomy" id="3051826"/>
    <lineage>
        <taxon>Bacteria</taxon>
        <taxon>Pseudomonadati</taxon>
        <taxon>Bacteroidota</taxon>
        <taxon>Cytophagia</taxon>
        <taxon>Cytophagales</taxon>
        <taxon>Splendidivirgaceae</taxon>
        <taxon>Splendidivirga</taxon>
    </lineage>
</organism>
<dbReference type="EMBL" id="JAUJEA010000004">
    <property type="protein sequence ID" value="MDN5202314.1"/>
    <property type="molecule type" value="Genomic_DNA"/>
</dbReference>
<proteinExistence type="predicted"/>
<protein>
    <submittedName>
        <fullName evidence="2">Uncharacterized protein</fullName>
    </submittedName>
</protein>
<feature type="transmembrane region" description="Helical" evidence="1">
    <location>
        <begin position="32"/>
        <end position="58"/>
    </location>
</feature>
<keyword evidence="1" id="KW-0472">Membrane</keyword>
<accession>A0ABT8KNL1</accession>
<dbReference type="RefSeq" id="WP_346752339.1">
    <property type="nucleotide sequence ID" value="NZ_JAUJEA010000004.1"/>
</dbReference>
<evidence type="ECO:0000256" key="1">
    <source>
        <dbReference type="SAM" id="Phobius"/>
    </source>
</evidence>
<keyword evidence="3" id="KW-1185">Reference proteome</keyword>
<evidence type="ECO:0000313" key="3">
    <source>
        <dbReference type="Proteomes" id="UP001172082"/>
    </source>
</evidence>
<dbReference type="Proteomes" id="UP001172082">
    <property type="component" value="Unassembled WGS sequence"/>
</dbReference>
<sequence>MDRGNDVSDEVVELLKNQRINELAKPEGSQKAWIYAEYIIALLGGILGVFIGWHLILFKKTSPNGE</sequence>
<evidence type="ECO:0000313" key="2">
    <source>
        <dbReference type="EMBL" id="MDN5202314.1"/>
    </source>
</evidence>
<name>A0ABT8KNL1_9BACT</name>
<keyword evidence="1" id="KW-1133">Transmembrane helix</keyword>
<reference evidence="2" key="1">
    <citation type="submission" date="2023-06" db="EMBL/GenBank/DDBJ databases">
        <title>Genomic of Parafulvivirga corallium.</title>
        <authorList>
            <person name="Wang G."/>
        </authorList>
    </citation>
    <scope>NUCLEOTIDE SEQUENCE</scope>
    <source>
        <strain evidence="2">BMA10</strain>
    </source>
</reference>